<reference evidence="2 3" key="1">
    <citation type="submission" date="2017-06" db="EMBL/GenBank/DDBJ databases">
        <title>Ant-infecting Ophiocordyceps genomes reveal a high diversity of potential behavioral manipulation genes and a possible major role for enterotoxins.</title>
        <authorList>
            <person name="De Bekker C."/>
            <person name="Evans H.C."/>
            <person name="Brachmann A."/>
            <person name="Hughes D.P."/>
        </authorList>
    </citation>
    <scope>NUCLEOTIDE SEQUENCE [LARGE SCALE GENOMIC DNA]</scope>
    <source>
        <strain evidence="2 3">1348a</strain>
    </source>
</reference>
<name>A0A2C5YWQ8_9HYPO</name>
<keyword evidence="3" id="KW-1185">Reference proteome</keyword>
<feature type="compositionally biased region" description="Low complexity" evidence="1">
    <location>
        <begin position="206"/>
        <end position="226"/>
    </location>
</feature>
<proteinExistence type="predicted"/>
<sequence>MSQPYKGTFSLFPRPPSSQPPPVSVSVPATLASPPPPPAPCHGSLARVKHILRSSMLKQPPAHSIFPVYNPDVPLAQQEYAPAQSATLTTVPRAVLNRQTYVSDQSDQDAPRRHDTRWTGRRPKSKTPAVPVVSSTETLRGLSKAANGWRAPAAEGSVYCLAMSPLRAGTPVYTFSSAAAQPFFSLRLDPTSASANVTLSRHDAARPAAAPLSPSSRSRSSSSSSAMTRRGSDGTGVVVLSTTLEEPSHRLAPNHGLVAHLTPIRAPKGLASATTASESARLVWDDDAACHFLVHLALPTPFRVNVARNPAYSRVEFTLEHNALPRPLAKLIRDGTGGGWLQRPMTASRIFAWNRLSLRRLPYCPTALGSNAAAGA</sequence>
<dbReference type="Proteomes" id="UP000224854">
    <property type="component" value="Unassembled WGS sequence"/>
</dbReference>
<feature type="region of interest" description="Disordered" evidence="1">
    <location>
        <begin position="202"/>
        <end position="236"/>
    </location>
</feature>
<feature type="region of interest" description="Disordered" evidence="1">
    <location>
        <begin position="102"/>
        <end position="136"/>
    </location>
</feature>
<evidence type="ECO:0000313" key="2">
    <source>
        <dbReference type="EMBL" id="PHH82538.1"/>
    </source>
</evidence>
<protein>
    <submittedName>
        <fullName evidence="2">Uncharacterized protein</fullName>
    </submittedName>
</protein>
<feature type="compositionally biased region" description="Basic and acidic residues" evidence="1">
    <location>
        <begin position="109"/>
        <end position="118"/>
    </location>
</feature>
<comment type="caution">
    <text evidence="2">The sequence shown here is derived from an EMBL/GenBank/DDBJ whole genome shotgun (WGS) entry which is preliminary data.</text>
</comment>
<dbReference type="EMBL" id="NJEU01000053">
    <property type="protein sequence ID" value="PHH82538.1"/>
    <property type="molecule type" value="Genomic_DNA"/>
</dbReference>
<dbReference type="OrthoDB" id="5383338at2759"/>
<gene>
    <name evidence="2" type="ORF">CDD82_5641</name>
</gene>
<accession>A0A2C5YWQ8</accession>
<evidence type="ECO:0000313" key="3">
    <source>
        <dbReference type="Proteomes" id="UP000224854"/>
    </source>
</evidence>
<dbReference type="AlphaFoldDB" id="A0A2C5YWQ8"/>
<evidence type="ECO:0000256" key="1">
    <source>
        <dbReference type="SAM" id="MobiDB-lite"/>
    </source>
</evidence>
<organism evidence="2 3">
    <name type="scientific">Ophiocordyceps australis</name>
    <dbReference type="NCBI Taxonomy" id="1399860"/>
    <lineage>
        <taxon>Eukaryota</taxon>
        <taxon>Fungi</taxon>
        <taxon>Dikarya</taxon>
        <taxon>Ascomycota</taxon>
        <taxon>Pezizomycotina</taxon>
        <taxon>Sordariomycetes</taxon>
        <taxon>Hypocreomycetidae</taxon>
        <taxon>Hypocreales</taxon>
        <taxon>Ophiocordycipitaceae</taxon>
        <taxon>Ophiocordyceps</taxon>
    </lineage>
</organism>
<feature type="compositionally biased region" description="Pro residues" evidence="1">
    <location>
        <begin position="13"/>
        <end position="23"/>
    </location>
</feature>
<feature type="region of interest" description="Disordered" evidence="1">
    <location>
        <begin position="1"/>
        <end position="43"/>
    </location>
</feature>